<evidence type="ECO:0000256" key="4">
    <source>
        <dbReference type="ARBA" id="ARBA00022638"/>
    </source>
</evidence>
<keyword evidence="11" id="KW-0732">Signal</keyword>
<evidence type="ECO:0000256" key="2">
    <source>
        <dbReference type="ARBA" id="ARBA00012732"/>
    </source>
</evidence>
<keyword evidence="8" id="KW-0326">Glycosidase</keyword>
<dbReference type="PANTHER" id="PTHR11195">
    <property type="entry name" value="DESTABILASE-RELATED"/>
    <property type="match status" value="1"/>
</dbReference>
<evidence type="ECO:0000256" key="11">
    <source>
        <dbReference type="SAM" id="SignalP"/>
    </source>
</evidence>
<dbReference type="AlphaFoldDB" id="A0A1I8IW48"/>
<feature type="disulfide bond" evidence="10">
    <location>
        <begin position="104"/>
        <end position="113"/>
    </location>
</feature>
<keyword evidence="6" id="KW-0044">Antibiotic</keyword>
<feature type="active site" description="Proton donor" evidence="9">
    <location>
        <position position="95"/>
    </location>
</feature>
<evidence type="ECO:0000313" key="13">
    <source>
        <dbReference type="WBParaSite" id="maker-uti_cns_0017542-snap-gene-0.2-mRNA-1"/>
    </source>
</evidence>
<evidence type="ECO:0000256" key="1">
    <source>
        <dbReference type="ARBA" id="ARBA00000632"/>
    </source>
</evidence>
<evidence type="ECO:0000256" key="8">
    <source>
        <dbReference type="ARBA" id="ARBA00023295"/>
    </source>
</evidence>
<dbReference type="InterPro" id="IPR023346">
    <property type="entry name" value="Lysozyme-like_dom_sf"/>
</dbReference>
<dbReference type="Gene3D" id="1.10.530.10">
    <property type="match status" value="2"/>
</dbReference>
<evidence type="ECO:0000313" key="12">
    <source>
        <dbReference type="Proteomes" id="UP000095280"/>
    </source>
</evidence>
<dbReference type="InterPro" id="IPR008597">
    <property type="entry name" value="Invert_lysozyme"/>
</dbReference>
<protein>
    <recommendedName>
        <fullName evidence="2">lysozyme</fullName>
        <ecNumber evidence="2">3.2.1.17</ecNumber>
    </recommendedName>
</protein>
<organism evidence="12 13">
    <name type="scientific">Macrostomum lignano</name>
    <dbReference type="NCBI Taxonomy" id="282301"/>
    <lineage>
        <taxon>Eukaryota</taxon>
        <taxon>Metazoa</taxon>
        <taxon>Spiralia</taxon>
        <taxon>Lophotrochozoa</taxon>
        <taxon>Platyhelminthes</taxon>
        <taxon>Rhabditophora</taxon>
        <taxon>Macrostomorpha</taxon>
        <taxon>Macrostomida</taxon>
        <taxon>Macrostomidae</taxon>
        <taxon>Macrostomum</taxon>
    </lineage>
</organism>
<dbReference type="EC" id="3.2.1.17" evidence="2"/>
<dbReference type="PANTHER" id="PTHR11195:SF13">
    <property type="entry name" value="INVERTEBRATE-TYPE LYSOZYME 2-RELATED"/>
    <property type="match status" value="1"/>
</dbReference>
<keyword evidence="4" id="KW-0081">Bacteriolytic enzyme</keyword>
<keyword evidence="3" id="KW-0929">Antimicrobial</keyword>
<comment type="catalytic activity">
    <reaction evidence="1">
        <text>Hydrolysis of (1-&gt;4)-beta-linkages between N-acetylmuramic acid and N-acetyl-D-glucosamine residues in a peptidoglycan and between N-acetyl-D-glucosamine residues in chitodextrins.</text>
        <dbReference type="EC" id="3.2.1.17"/>
    </reaction>
</comment>
<dbReference type="Pfam" id="PF05497">
    <property type="entry name" value="Destabilase"/>
    <property type="match status" value="2"/>
</dbReference>
<keyword evidence="12" id="KW-1185">Reference proteome</keyword>
<evidence type="ECO:0000256" key="6">
    <source>
        <dbReference type="ARBA" id="ARBA00023022"/>
    </source>
</evidence>
<reference evidence="13" key="1">
    <citation type="submission" date="2016-11" db="UniProtKB">
        <authorList>
            <consortium name="WormBaseParasite"/>
        </authorList>
    </citation>
    <scope>IDENTIFICATION</scope>
</reference>
<feature type="chain" id="PRO_5009321237" description="lysozyme" evidence="11">
    <location>
        <begin position="22"/>
        <end position="308"/>
    </location>
</feature>
<feature type="disulfide bond" evidence="10">
    <location>
        <begin position="141"/>
        <end position="150"/>
    </location>
</feature>
<dbReference type="Proteomes" id="UP000095280">
    <property type="component" value="Unplaced"/>
</dbReference>
<dbReference type="GO" id="GO:0042742">
    <property type="term" value="P:defense response to bacterium"/>
    <property type="evidence" value="ECO:0007669"/>
    <property type="project" value="UniProtKB-KW"/>
</dbReference>
<evidence type="ECO:0000256" key="9">
    <source>
        <dbReference type="PIRSR" id="PIRSR608597-1"/>
    </source>
</evidence>
<dbReference type="GO" id="GO:0031640">
    <property type="term" value="P:killing of cells of another organism"/>
    <property type="evidence" value="ECO:0007669"/>
    <property type="project" value="UniProtKB-KW"/>
</dbReference>
<dbReference type="SUPFAM" id="SSF53955">
    <property type="entry name" value="Lysozyme-like"/>
    <property type="match status" value="2"/>
</dbReference>
<sequence>LFLLLALVGVFADAAVAPSAGSKLLEQCWRPNMRHRSPAEFRDCAIRMLLSHRQRRGSFSFVSPLLRNLHHVRLQPEQPQNYGTGSSSAYGPSVESNCNPRIGCVNDPVTLSCGPYQIKEVYWQDASEIAKESIGGNWMNCVTGADNMSCSKKVMLNYFQRYGRYCTGGREPTIEDYARIHNGGPQGCRLQRTGVLLITALLAGCFANRFALGLPDLPDKFFRCICKIESNCNPSIGCVNDPVTLSCGPYQIKEAYWQDASEFAGEHIGGGWKTCTTGADNMSCSKKVMLNYFQRYGRYCTGGREPTI</sequence>
<dbReference type="GO" id="GO:0003796">
    <property type="term" value="F:lysozyme activity"/>
    <property type="evidence" value="ECO:0007669"/>
    <property type="project" value="UniProtKB-EC"/>
</dbReference>
<name>A0A1I8IW48_9PLAT</name>
<keyword evidence="7 10" id="KW-1015">Disulfide bond</keyword>
<dbReference type="PROSITE" id="PS51909">
    <property type="entry name" value="LYSOZYME_I"/>
    <property type="match status" value="2"/>
</dbReference>
<evidence type="ECO:0000256" key="3">
    <source>
        <dbReference type="ARBA" id="ARBA00022529"/>
    </source>
</evidence>
<evidence type="ECO:0000256" key="5">
    <source>
        <dbReference type="ARBA" id="ARBA00022801"/>
    </source>
</evidence>
<keyword evidence="5" id="KW-0378">Hydrolase</keyword>
<feature type="signal peptide" evidence="11">
    <location>
        <begin position="1"/>
        <end position="21"/>
    </location>
</feature>
<accession>A0A1I8IW48</accession>
<proteinExistence type="predicted"/>
<dbReference type="WBParaSite" id="maker-uti_cns_0017542-snap-gene-0.2-mRNA-1">
    <property type="protein sequence ID" value="maker-uti_cns_0017542-snap-gene-0.2-mRNA-1"/>
    <property type="gene ID" value="maker-uti_cns_0017542-snap-gene-0.2"/>
</dbReference>
<evidence type="ECO:0000256" key="7">
    <source>
        <dbReference type="ARBA" id="ARBA00023157"/>
    </source>
</evidence>
<evidence type="ECO:0000256" key="10">
    <source>
        <dbReference type="PIRSR" id="PIRSR608597-3"/>
    </source>
</evidence>
<feature type="active site" description="Nucleophile" evidence="9">
    <location>
        <position position="107"/>
    </location>
</feature>